<gene>
    <name evidence="8" type="ORF">ACD_78C00316G0004</name>
</gene>
<comment type="caution">
    <text evidence="8">The sequence shown here is derived from an EMBL/GenBank/DDBJ whole genome shotgun (WGS) entry which is preliminary data.</text>
</comment>
<reference evidence="8" key="1">
    <citation type="journal article" date="2012" name="Science">
        <title>Fermentation, hydrogen, and sulfur metabolism in multiple uncultivated bacterial phyla.</title>
        <authorList>
            <person name="Wrighton K.C."/>
            <person name="Thomas B.C."/>
            <person name="Sharon I."/>
            <person name="Miller C.S."/>
            <person name="Castelle C.J."/>
            <person name="VerBerkmoes N.C."/>
            <person name="Wilkins M.J."/>
            <person name="Hettich R.L."/>
            <person name="Lipton M.S."/>
            <person name="Williams K.H."/>
            <person name="Long P.E."/>
            <person name="Banfield J.F."/>
        </authorList>
    </citation>
    <scope>NUCLEOTIDE SEQUENCE [LARGE SCALE GENOMIC DNA]</scope>
</reference>
<protein>
    <submittedName>
        <fullName evidence="8">Thermonuclease</fullName>
    </submittedName>
</protein>
<feature type="chain" id="PRO_5023030003" evidence="5">
    <location>
        <begin position="23"/>
        <end position="1397"/>
    </location>
</feature>
<feature type="signal peptide" evidence="5">
    <location>
        <begin position="1"/>
        <end position="22"/>
    </location>
</feature>
<dbReference type="Pfam" id="PF00565">
    <property type="entry name" value="SNase"/>
    <property type="match status" value="1"/>
</dbReference>
<dbReference type="InterPro" id="IPR013783">
    <property type="entry name" value="Ig-like_fold"/>
</dbReference>
<dbReference type="PANTHER" id="PTHR12302">
    <property type="entry name" value="EBNA2 BINDING PROTEIN P100"/>
    <property type="match status" value="1"/>
</dbReference>
<evidence type="ECO:0000259" key="6">
    <source>
        <dbReference type="PROSITE" id="PS50093"/>
    </source>
</evidence>
<dbReference type="PROSITE" id="PS01123">
    <property type="entry name" value="TNASE_1"/>
    <property type="match status" value="1"/>
</dbReference>
<feature type="domain" description="PKD" evidence="6">
    <location>
        <begin position="837"/>
        <end position="888"/>
    </location>
</feature>
<dbReference type="SUPFAM" id="SSF50199">
    <property type="entry name" value="Staphylococcal nuclease"/>
    <property type="match status" value="1"/>
</dbReference>
<dbReference type="InterPro" id="IPR000601">
    <property type="entry name" value="PKD_dom"/>
</dbReference>
<dbReference type="EMBL" id="AMFJ01034316">
    <property type="protein sequence ID" value="EKD29693.1"/>
    <property type="molecule type" value="Genomic_DNA"/>
</dbReference>
<evidence type="ECO:0000313" key="8">
    <source>
        <dbReference type="EMBL" id="EKD29693.1"/>
    </source>
</evidence>
<dbReference type="Pfam" id="PF18911">
    <property type="entry name" value="PKD_4"/>
    <property type="match status" value="1"/>
</dbReference>
<dbReference type="GO" id="GO:0016787">
    <property type="term" value="F:hydrolase activity"/>
    <property type="evidence" value="ECO:0007669"/>
    <property type="project" value="UniProtKB-KW"/>
</dbReference>
<name>K1YBI1_9BACT</name>
<evidence type="ECO:0000256" key="1">
    <source>
        <dbReference type="ARBA" id="ARBA00022722"/>
    </source>
</evidence>
<keyword evidence="4" id="KW-0472">Membrane</keyword>
<dbReference type="SMART" id="SM00089">
    <property type="entry name" value="PKD"/>
    <property type="match status" value="1"/>
</dbReference>
<proteinExistence type="predicted"/>
<evidence type="ECO:0000256" key="4">
    <source>
        <dbReference type="SAM" id="Phobius"/>
    </source>
</evidence>
<dbReference type="GO" id="GO:0003676">
    <property type="term" value="F:nucleic acid binding"/>
    <property type="evidence" value="ECO:0007669"/>
    <property type="project" value="InterPro"/>
</dbReference>
<dbReference type="GO" id="GO:0004519">
    <property type="term" value="F:endonuclease activity"/>
    <property type="evidence" value="ECO:0007669"/>
    <property type="project" value="UniProtKB-KW"/>
</dbReference>
<dbReference type="InterPro" id="IPR002071">
    <property type="entry name" value="Thermonucl_AS"/>
</dbReference>
<dbReference type="InterPro" id="IPR035986">
    <property type="entry name" value="PKD_dom_sf"/>
</dbReference>
<organism evidence="8">
    <name type="scientific">uncultured bacterium</name>
    <name type="common">gcode 4</name>
    <dbReference type="NCBI Taxonomy" id="1234023"/>
    <lineage>
        <taxon>Bacteria</taxon>
        <taxon>environmental samples</taxon>
    </lineage>
</organism>
<dbReference type="PANTHER" id="PTHR12302:SF3">
    <property type="entry name" value="SERINE_THREONINE-PROTEIN KINASE 31"/>
    <property type="match status" value="1"/>
</dbReference>
<evidence type="ECO:0000256" key="5">
    <source>
        <dbReference type="SAM" id="SignalP"/>
    </source>
</evidence>
<accession>K1YBI1</accession>
<dbReference type="InterPro" id="IPR022409">
    <property type="entry name" value="PKD/Chitinase_dom"/>
</dbReference>
<keyword evidence="1" id="KW-0540">Nuclease</keyword>
<keyword evidence="3" id="KW-0378">Hydrolase</keyword>
<dbReference type="InterPro" id="IPR035437">
    <property type="entry name" value="SNase_OB-fold_sf"/>
</dbReference>
<keyword evidence="4" id="KW-1133">Transmembrane helix</keyword>
<dbReference type="Gene3D" id="2.40.50.90">
    <property type="match status" value="1"/>
</dbReference>
<dbReference type="Gene3D" id="2.60.40.10">
    <property type="entry name" value="Immunoglobulins"/>
    <property type="match status" value="1"/>
</dbReference>
<evidence type="ECO:0000256" key="2">
    <source>
        <dbReference type="ARBA" id="ARBA00022759"/>
    </source>
</evidence>
<keyword evidence="4" id="KW-0812">Transmembrane</keyword>
<feature type="transmembrane region" description="Helical" evidence="4">
    <location>
        <begin position="1370"/>
        <end position="1391"/>
    </location>
</feature>
<dbReference type="InterPro" id="IPR016071">
    <property type="entry name" value="Staphylococal_nuclease_OB-fold"/>
</dbReference>
<sequence>MKKLFIFLTLVFVSSLSTSLFALPTSDFSLNSISSNLVQSSGILYTRTGSLSLSGTVSPSVVVIEFSGADSVGNPVYFSGNTLLDINGHFPLSTSLTGGVYSINALDGSGVLLGSEELVIDKTAPKAQSITYFDDNRNGKIDRLVMMMDENMSGNVPLPYSGSLTLSTRKNGLFSYTISSAESSDYIQSVSLDGQSIIIGLIEGDMIKNTLSINTNPGSSASDLKFGVYTNANIADIAGNILSLALSKFPNSSTGIINGTTGIDSLDTGFLNGAYFSWAFAVPKIDSRGLSGSLILSGITLTLSADSYIGDGNTLRIASGSTVSGNMTLSLGSGSSIQDGTGNILYSNGGYNPYFTTLSGTLIASGTTLTESGIIFNQSGLVGSWLSLEISYETMSGSESVYSGSLTNTSMIIPFSHTFSSGSFRAKIWKEADTGDLLLPGIKIFLYDRILSAIDVSAEIVSTGSVYDITNSGATLSGALFSPIGGIERVYYGTGELSESGVVQSGNFAFSWLVGNTTYLYRLGFTPFPFWDEIFSANLSFQTPKVSPDVVFAFQQWSYVTDQNPTLSEYTCDIVATHTDCKINFNLQNSFTGGFMESDYDCSSDFSWVGLTETGKCNPSSVTFPRGQDYTIHFQITKKSDPTKFSERTIVLHSPIIPPVYSGWGGGYTPPVTTVSSSTGTSVSIADPTIVIQSGLSADNRCMKSDCTLNFEYKVLGPKEACRWDFSGGSYLSGTQNKCNPGYIHYPFGEFGVTLRVFEQGNISNYREKILHFSNGNPIEIHQAIASPTNHVPVAMVKLQGTLGKTKKQQGNSVTCLWVDECSINLSGEESYDLDHDTLSYRWTFWNGQTSDKENPLAVKYAVGEYVVTLRITDSKGLSNEALFRVSVLGKDQKEAVSIKPLDPNVFSLKITGVSPNPLGNDGVSEWVEITNPLGLDVSLAGCTLDDDPEKGSNPYLFTPSATVRANSNRRFYKLQTSLNFNNTGDSANLFCDGKLVSTLVWDYSVPEGFVVSLKEWPYSGKIRTKVLRVIDGDTIEIELYGKQEKVRLIGVDTPETVDPRKSIQYYGKEASNYVRSQLEGREVELEFDFNPRDKYDRLLAYVWIDGKNFDSELIRLGYARAYLRFPFRYFKEFEKLGRESEKNKLGMWADAEVKKLLDADAKEDKKALEKQLKEEDIAILDDLIKVVEDTKIGSEKLEAEVLDRLLLMADGEESADKSKYTKIREVLSDKGIEDIHISLQWSFSKNRKLSGNTFTCYTKLLCSANFTAGKVRKDTIYLWDFGNDETFYGANPLSRKFSIGKHRIALKIFDTKTGNIREEIFQVVVKRLATVKKAKIPKTASVKIGKPLMIKWQDYFSPPPLDTHEFSPLQATTSAGVLAVVFFGGVHVIMRKKKIL</sequence>
<dbReference type="PROSITE" id="PS50093">
    <property type="entry name" value="PKD"/>
    <property type="match status" value="1"/>
</dbReference>
<keyword evidence="5" id="KW-0732">Signal</keyword>
<feature type="domain" description="TNase-like" evidence="7">
    <location>
        <begin position="1021"/>
        <end position="1151"/>
    </location>
</feature>
<evidence type="ECO:0000256" key="3">
    <source>
        <dbReference type="ARBA" id="ARBA00022801"/>
    </source>
</evidence>
<dbReference type="SMART" id="SM00318">
    <property type="entry name" value="SNc"/>
    <property type="match status" value="1"/>
</dbReference>
<dbReference type="SUPFAM" id="SSF49299">
    <property type="entry name" value="PKD domain"/>
    <property type="match status" value="1"/>
</dbReference>
<keyword evidence="2" id="KW-0255">Endonuclease</keyword>
<dbReference type="PROSITE" id="PS50830">
    <property type="entry name" value="TNASE_3"/>
    <property type="match status" value="1"/>
</dbReference>
<evidence type="ECO:0000259" key="7">
    <source>
        <dbReference type="PROSITE" id="PS50830"/>
    </source>
</evidence>